<gene>
    <name evidence="3" type="ORF">ADM99_08750</name>
</gene>
<evidence type="ECO:0000259" key="2">
    <source>
        <dbReference type="Pfam" id="PF16169"/>
    </source>
</evidence>
<evidence type="ECO:0000259" key="1">
    <source>
        <dbReference type="Pfam" id="PF14399"/>
    </source>
</evidence>
<sequence>MSIIELPHKVADFACPINGLEDMYEWKTGNQLPGYFLMDLSMIGFMYLKNKKAPVQRMVCWGNGTGRVQHELLSDILGYQWTFSEGKSFKTAWKEICASVDRGIPVILGMLDMFYLPYYPRFYHKMHIPQHYVLLVGYDNERGEAYVKDNGHLNVKTITIDDLRESLNIEMPGQVKKNTFCIVEFGDQIAPLKEIAEKGLKKKASLFLNPPVGFMGIKGLRHLAKDIMNWPAELFPQQIKESLTFLVTFTCSTVPMPPQRLLSYPINHPDTHQAIRDRFSKELSELAKEFQHPEWEQASCEFALSGELIGQLTDAAVDQILAGTSCMEKMSDLISEIAKHEEKAFQYLR</sequence>
<dbReference type="Pfam" id="PF14399">
    <property type="entry name" value="BtrH_N"/>
    <property type="match status" value="1"/>
</dbReference>
<evidence type="ECO:0000313" key="4">
    <source>
        <dbReference type="Proteomes" id="UP000050430"/>
    </source>
</evidence>
<dbReference type="Proteomes" id="UP000050430">
    <property type="component" value="Unassembled WGS sequence"/>
</dbReference>
<keyword evidence="4" id="KW-1185">Reference proteome</keyword>
<dbReference type="AlphaFoldDB" id="A0A0P6WNF9"/>
<feature type="domain" description="Butirosin biosynthesis protein H N-terminal" evidence="1">
    <location>
        <begin position="15"/>
        <end position="150"/>
    </location>
</feature>
<name>A0A0P6WNF9_9CHLR</name>
<evidence type="ECO:0000313" key="3">
    <source>
        <dbReference type="EMBL" id="KPL71569.1"/>
    </source>
</evidence>
<feature type="domain" description="DUF4872" evidence="2">
    <location>
        <begin position="176"/>
        <end position="249"/>
    </location>
</feature>
<dbReference type="STRING" id="229920.ADM99_08750"/>
<evidence type="ECO:0008006" key="5">
    <source>
        <dbReference type="Google" id="ProtNLM"/>
    </source>
</evidence>
<dbReference type="OrthoDB" id="4075615at2"/>
<dbReference type="InterPro" id="IPR026935">
    <property type="entry name" value="BtrH_N"/>
</dbReference>
<accession>A0A0P6WNF9</accession>
<organism evidence="3 4">
    <name type="scientific">Leptolinea tardivitalis</name>
    <dbReference type="NCBI Taxonomy" id="229920"/>
    <lineage>
        <taxon>Bacteria</taxon>
        <taxon>Bacillati</taxon>
        <taxon>Chloroflexota</taxon>
        <taxon>Anaerolineae</taxon>
        <taxon>Anaerolineales</taxon>
        <taxon>Anaerolineaceae</taxon>
        <taxon>Leptolinea</taxon>
    </lineage>
</organism>
<comment type="caution">
    <text evidence="3">The sequence shown here is derived from an EMBL/GenBank/DDBJ whole genome shotgun (WGS) entry which is preliminary data.</text>
</comment>
<proteinExistence type="predicted"/>
<reference evidence="3 4" key="1">
    <citation type="submission" date="2015-07" db="EMBL/GenBank/DDBJ databases">
        <title>Genome sequence of Leptolinea tardivitalis DSM 16556.</title>
        <authorList>
            <person name="Hemp J."/>
            <person name="Ward L.M."/>
            <person name="Pace L.A."/>
            <person name="Fischer W.W."/>
        </authorList>
    </citation>
    <scope>NUCLEOTIDE SEQUENCE [LARGE SCALE GENOMIC DNA]</scope>
    <source>
        <strain evidence="3 4">YMTK-2</strain>
    </source>
</reference>
<dbReference type="EMBL" id="LGCK01000010">
    <property type="protein sequence ID" value="KPL71569.1"/>
    <property type="molecule type" value="Genomic_DNA"/>
</dbReference>
<dbReference type="RefSeq" id="WP_062420143.1">
    <property type="nucleotide sequence ID" value="NZ_BBYA01000001.1"/>
</dbReference>
<dbReference type="InterPro" id="IPR032369">
    <property type="entry name" value="DUF4872"/>
</dbReference>
<dbReference type="Pfam" id="PF16169">
    <property type="entry name" value="DUF4872"/>
    <property type="match status" value="1"/>
</dbReference>
<protein>
    <recommendedName>
        <fullName evidence="5">Butirosin biosynthesis protein H N-terminal domain-containing protein</fullName>
    </recommendedName>
</protein>